<dbReference type="SUPFAM" id="SSF158702">
    <property type="entry name" value="Sec63 N-terminal domain-like"/>
    <property type="match status" value="1"/>
</dbReference>
<keyword evidence="4" id="KW-0256">Endoplasmic reticulum</keyword>
<evidence type="ECO:0000256" key="9">
    <source>
        <dbReference type="SAM" id="MobiDB-lite"/>
    </source>
</evidence>
<feature type="transmembrane region" description="Helical" evidence="10">
    <location>
        <begin position="95"/>
        <end position="116"/>
    </location>
</feature>
<protein>
    <recommendedName>
        <fullName evidence="11">J domain-containing protein</fullName>
    </recommendedName>
</protein>
<evidence type="ECO:0000256" key="8">
    <source>
        <dbReference type="ARBA" id="ARBA00023186"/>
    </source>
</evidence>
<feature type="domain" description="J" evidence="11">
    <location>
        <begin position="127"/>
        <end position="199"/>
    </location>
</feature>
<dbReference type="SUPFAM" id="SSF46565">
    <property type="entry name" value="Chaperone J-domain"/>
    <property type="match status" value="1"/>
</dbReference>
<name>A0A6V8H7D9_TALPI</name>
<dbReference type="EMBL" id="DF933813">
    <property type="protein sequence ID" value="GAM35431.1"/>
    <property type="molecule type" value="Genomic_DNA"/>
</dbReference>
<evidence type="ECO:0000256" key="3">
    <source>
        <dbReference type="ARBA" id="ARBA00022692"/>
    </source>
</evidence>
<feature type="transmembrane region" description="Helical" evidence="10">
    <location>
        <begin position="225"/>
        <end position="247"/>
    </location>
</feature>
<feature type="compositionally biased region" description="Acidic residues" evidence="9">
    <location>
        <begin position="660"/>
        <end position="671"/>
    </location>
</feature>
<keyword evidence="6 10" id="KW-1133">Transmembrane helix</keyword>
<dbReference type="PANTHER" id="PTHR24075:SF0">
    <property type="entry name" value="TRANSLOCATION PROTEIN SEC63 HOMOLOG"/>
    <property type="match status" value="1"/>
</dbReference>
<dbReference type="InterPro" id="IPR036869">
    <property type="entry name" value="J_dom_sf"/>
</dbReference>
<reference evidence="13" key="1">
    <citation type="journal article" date="2015" name="Genome Announc.">
        <title>Draft genome sequence of Talaromyces cellulolyticus strain Y-94, a source of lignocellulosic biomass-degrading enzymes.</title>
        <authorList>
            <person name="Fujii T."/>
            <person name="Koike H."/>
            <person name="Sawayama S."/>
            <person name="Yano S."/>
            <person name="Inoue H."/>
        </authorList>
    </citation>
    <scope>NUCLEOTIDE SEQUENCE [LARGE SCALE GENOMIC DNA]</scope>
    <source>
        <strain evidence="13">Y-94</strain>
    </source>
</reference>
<evidence type="ECO:0000256" key="10">
    <source>
        <dbReference type="SAM" id="Phobius"/>
    </source>
</evidence>
<evidence type="ECO:0000256" key="2">
    <source>
        <dbReference type="ARBA" id="ARBA00022448"/>
    </source>
</evidence>
<dbReference type="InterPro" id="IPR001623">
    <property type="entry name" value="DnaJ_domain"/>
</dbReference>
<dbReference type="GO" id="GO:0008320">
    <property type="term" value="F:protein transmembrane transporter activity"/>
    <property type="evidence" value="ECO:0007669"/>
    <property type="project" value="TreeGrafter"/>
</dbReference>
<dbReference type="Gene3D" id="2.60.40.150">
    <property type="entry name" value="C2 domain"/>
    <property type="match status" value="1"/>
</dbReference>
<dbReference type="AlphaFoldDB" id="A0A6V8H7D9"/>
<dbReference type="InterPro" id="IPR004179">
    <property type="entry name" value="Sec63-dom"/>
</dbReference>
<evidence type="ECO:0000256" key="7">
    <source>
        <dbReference type="ARBA" id="ARBA00023136"/>
    </source>
</evidence>
<dbReference type="InterPro" id="IPR035892">
    <property type="entry name" value="C2_domain_sf"/>
</dbReference>
<feature type="region of interest" description="Disordered" evidence="9">
    <location>
        <begin position="660"/>
        <end position="723"/>
    </location>
</feature>
<evidence type="ECO:0000313" key="12">
    <source>
        <dbReference type="EMBL" id="GAM35431.1"/>
    </source>
</evidence>
<dbReference type="GO" id="GO:0031207">
    <property type="term" value="C:Sec62/Sec63 complex"/>
    <property type="evidence" value="ECO:0007669"/>
    <property type="project" value="TreeGrafter"/>
</dbReference>
<dbReference type="GO" id="GO:0003723">
    <property type="term" value="F:RNA binding"/>
    <property type="evidence" value="ECO:0007669"/>
    <property type="project" value="TreeGrafter"/>
</dbReference>
<dbReference type="SMART" id="SM00973">
    <property type="entry name" value="Sec63"/>
    <property type="match status" value="1"/>
</dbReference>
<proteinExistence type="predicted"/>
<evidence type="ECO:0000259" key="11">
    <source>
        <dbReference type="PROSITE" id="PS50076"/>
    </source>
</evidence>
<accession>A0A6V8H7D9</accession>
<keyword evidence="8" id="KW-0143">Chaperone</keyword>
<evidence type="ECO:0000256" key="5">
    <source>
        <dbReference type="ARBA" id="ARBA00022927"/>
    </source>
</evidence>
<feature type="compositionally biased region" description="Acidic residues" evidence="9">
    <location>
        <begin position="696"/>
        <end position="723"/>
    </location>
</feature>
<keyword evidence="13" id="KW-1185">Reference proteome</keyword>
<dbReference type="GO" id="GO:0006620">
    <property type="term" value="P:post-translational protein targeting to endoplasmic reticulum membrane"/>
    <property type="evidence" value="ECO:0007669"/>
    <property type="project" value="TreeGrafter"/>
</dbReference>
<organism evidence="12 13">
    <name type="scientific">Talaromyces pinophilus</name>
    <name type="common">Penicillium pinophilum</name>
    <dbReference type="NCBI Taxonomy" id="128442"/>
    <lineage>
        <taxon>Eukaryota</taxon>
        <taxon>Fungi</taxon>
        <taxon>Dikarya</taxon>
        <taxon>Ascomycota</taxon>
        <taxon>Pezizomycotina</taxon>
        <taxon>Eurotiomycetes</taxon>
        <taxon>Eurotiomycetidae</taxon>
        <taxon>Eurotiales</taxon>
        <taxon>Trichocomaceae</taxon>
        <taxon>Talaromyces</taxon>
        <taxon>Talaromyces sect. Talaromyces</taxon>
    </lineage>
</organism>
<sequence>MSSTDYNYDEQVRANSSLTLSSLSPASLLSLSHTVFSAPPKVNTPYMPYALSITDLDFTAELENTAPRINSTFKPKHEDLIQAQKRKRLRKERRVKRFIAVVVGWAIIGWMIYLIIVTARTLPKIYDPYEILGVSRSADEKAISRHYKRMSLIYHPDKIRPDPAKNETIDDLNQRFVELTKAYKALTDEEIRNNYLQYGHPDGKQSYSIGIALPKLIITEGMGKYVLLVYGGLLGVLLPYIVGKWWYGSQRYTREKVLIASAGNMFREYKEDMIGGRVISALSTGEEFKELLKGARSEEGLAKVEKKVMAIDEKILPAKDREVIRKLDDSTRRKALSLLWAYLNRIDLEDTTLEQEKYEAGAIGLALNESFTAITLAFGNLLPVIGAYRSSQNIIQAIAPGSSPLLQLPHFTPEVAKSVEGVDAKTHLSVQKYMEIPEAKRRALTVGPGLLSEEQYKVATNVAKQLPHFVISKAFFKVVGERFITPSSLVQLVIKGRIIPPGYTASAPEVNELDLEDIDPEEGDLDALHNRNIGKTRKVKRADGSIVEEKQEVIQPQLTYAPYLPRDHSPRWHAFLADPKQGKIAVPPFTFTAFDKPIFDDAGKPTFNVQTLKMQFQAPPQVGDFTFALHLISDSYMGFDIKKEITLHIDDTAKAAALEEEDDISEPDEDSIAGQMQALKTGVPPPKKKTKRPSDEESDDESDTEGEVDDTSETDTETDTDGE</sequence>
<dbReference type="Gene3D" id="1.10.150.20">
    <property type="entry name" value="5' to 3' exonuclease, C-terminal subdomain"/>
    <property type="match status" value="1"/>
</dbReference>
<keyword evidence="7 10" id="KW-0472">Membrane</keyword>
<dbReference type="PRINTS" id="PR00625">
    <property type="entry name" value="JDOMAIN"/>
</dbReference>
<dbReference type="CDD" id="cd06257">
    <property type="entry name" value="DnaJ"/>
    <property type="match status" value="1"/>
</dbReference>
<dbReference type="InterPro" id="IPR014756">
    <property type="entry name" value="Ig_E-set"/>
</dbReference>
<dbReference type="GO" id="GO:0006614">
    <property type="term" value="P:SRP-dependent cotranslational protein targeting to membrane"/>
    <property type="evidence" value="ECO:0007669"/>
    <property type="project" value="TreeGrafter"/>
</dbReference>
<keyword evidence="5" id="KW-0653">Protein transport</keyword>
<dbReference type="SUPFAM" id="SSF81296">
    <property type="entry name" value="E set domains"/>
    <property type="match status" value="1"/>
</dbReference>
<evidence type="ECO:0000313" key="13">
    <source>
        <dbReference type="Proteomes" id="UP000053095"/>
    </source>
</evidence>
<evidence type="ECO:0000256" key="4">
    <source>
        <dbReference type="ARBA" id="ARBA00022824"/>
    </source>
</evidence>
<dbReference type="SMART" id="SM00271">
    <property type="entry name" value="DnaJ"/>
    <property type="match status" value="1"/>
</dbReference>
<dbReference type="Gene3D" id="1.10.287.110">
    <property type="entry name" value="DnaJ domain"/>
    <property type="match status" value="1"/>
</dbReference>
<evidence type="ECO:0000256" key="6">
    <source>
        <dbReference type="ARBA" id="ARBA00022989"/>
    </source>
</evidence>
<comment type="caution">
    <text evidence="12">The sequence shown here is derived from an EMBL/GenBank/DDBJ whole genome shotgun (WGS) entry which is preliminary data.</text>
</comment>
<gene>
    <name evidence="12" type="ORF">TCE0_017r03758</name>
</gene>
<comment type="subcellular location">
    <subcellularLocation>
        <location evidence="1">Endoplasmic reticulum membrane</location>
        <topology evidence="1">Multi-pass membrane protein</topology>
    </subcellularLocation>
</comment>
<keyword evidence="3 10" id="KW-0812">Transmembrane</keyword>
<dbReference type="FunFam" id="1.10.287.110:FF:000039">
    <property type="entry name" value="Protein translocation complex component (Npl1)"/>
    <property type="match status" value="1"/>
</dbReference>
<dbReference type="Proteomes" id="UP000053095">
    <property type="component" value="Unassembled WGS sequence"/>
</dbReference>
<dbReference type="Pfam" id="PF00226">
    <property type="entry name" value="DnaJ"/>
    <property type="match status" value="1"/>
</dbReference>
<dbReference type="PROSITE" id="PS50076">
    <property type="entry name" value="DNAJ_2"/>
    <property type="match status" value="1"/>
</dbReference>
<evidence type="ECO:0000256" key="1">
    <source>
        <dbReference type="ARBA" id="ARBA00004477"/>
    </source>
</evidence>
<keyword evidence="2" id="KW-0813">Transport</keyword>
<dbReference type="PANTHER" id="PTHR24075">
    <property type="entry name" value="SEC63 DOMAIN-CONTAINING"/>
    <property type="match status" value="1"/>
</dbReference>